<dbReference type="PROSITE" id="PS51078">
    <property type="entry name" value="ICLR_ED"/>
    <property type="match status" value="1"/>
</dbReference>
<organism evidence="6 7">
    <name type="scientific">Gryllotalpicola koreensis</name>
    <dbReference type="NCBI Taxonomy" id="993086"/>
    <lineage>
        <taxon>Bacteria</taxon>
        <taxon>Bacillati</taxon>
        <taxon>Actinomycetota</taxon>
        <taxon>Actinomycetes</taxon>
        <taxon>Micrococcales</taxon>
        <taxon>Microbacteriaceae</taxon>
        <taxon>Gryllotalpicola</taxon>
    </lineage>
</organism>
<dbReference type="Gene3D" id="1.10.10.10">
    <property type="entry name" value="Winged helix-like DNA-binding domain superfamily/Winged helix DNA-binding domain"/>
    <property type="match status" value="1"/>
</dbReference>
<dbReference type="PANTHER" id="PTHR30136">
    <property type="entry name" value="HELIX-TURN-HELIX TRANSCRIPTIONAL REGULATOR, ICLR FAMILY"/>
    <property type="match status" value="1"/>
</dbReference>
<dbReference type="InterPro" id="IPR036390">
    <property type="entry name" value="WH_DNA-bd_sf"/>
</dbReference>
<keyword evidence="7" id="KW-1185">Reference proteome</keyword>
<protein>
    <submittedName>
        <fullName evidence="6">IclR family transcriptional regulator</fullName>
    </submittedName>
</protein>
<proteinExistence type="predicted"/>
<dbReference type="InterPro" id="IPR005471">
    <property type="entry name" value="Tscrpt_reg_IclR_N"/>
</dbReference>
<sequence>MAGRTRGDDEGVVARIARLLAAFDDDEPELGIERLADAAGLPRSTAHRLATELARHGLLAKTAPGTFCVGTRLWEVGELSPLSSRLREYAFPILERMYEATGENVHLAVLAGNSPQTAEALYVVKVSGETSIPTLSRTGGRLPLHTTGVGKALLMGRDDEWLAQYFTRRLERETTFSIVDEQRLRADLAESRVRGYAATRQEMTLGNFSVAVPLPGIPGLPAAAVGIVSHIGRSSESRLAPIVRRAARDIAAAVGPRLARR</sequence>
<evidence type="ECO:0000256" key="2">
    <source>
        <dbReference type="ARBA" id="ARBA00023125"/>
    </source>
</evidence>
<evidence type="ECO:0000259" key="5">
    <source>
        <dbReference type="PROSITE" id="PS51078"/>
    </source>
</evidence>
<comment type="caution">
    <text evidence="6">The sequence shown here is derived from an EMBL/GenBank/DDBJ whole genome shotgun (WGS) entry which is preliminary data.</text>
</comment>
<dbReference type="Gene3D" id="3.30.450.40">
    <property type="match status" value="1"/>
</dbReference>
<dbReference type="SUPFAM" id="SSF55781">
    <property type="entry name" value="GAF domain-like"/>
    <property type="match status" value="1"/>
</dbReference>
<dbReference type="Proteomes" id="UP001501079">
    <property type="component" value="Unassembled WGS sequence"/>
</dbReference>
<keyword evidence="1" id="KW-0805">Transcription regulation</keyword>
<evidence type="ECO:0000259" key="4">
    <source>
        <dbReference type="PROSITE" id="PS51077"/>
    </source>
</evidence>
<dbReference type="Pfam" id="PF01614">
    <property type="entry name" value="IclR_C"/>
    <property type="match status" value="1"/>
</dbReference>
<reference evidence="7" key="1">
    <citation type="journal article" date="2019" name="Int. J. Syst. Evol. Microbiol.">
        <title>The Global Catalogue of Microorganisms (GCM) 10K type strain sequencing project: providing services to taxonomists for standard genome sequencing and annotation.</title>
        <authorList>
            <consortium name="The Broad Institute Genomics Platform"/>
            <consortium name="The Broad Institute Genome Sequencing Center for Infectious Disease"/>
            <person name="Wu L."/>
            <person name="Ma J."/>
        </authorList>
    </citation>
    <scope>NUCLEOTIDE SEQUENCE [LARGE SCALE GENOMIC DNA]</scope>
    <source>
        <strain evidence="7">JCM 17591</strain>
    </source>
</reference>
<accession>A0ABP8A0Y7</accession>
<evidence type="ECO:0000256" key="1">
    <source>
        <dbReference type="ARBA" id="ARBA00023015"/>
    </source>
</evidence>
<gene>
    <name evidence="6" type="ORF">GCM10022287_20420</name>
</gene>
<keyword evidence="3" id="KW-0804">Transcription</keyword>
<evidence type="ECO:0000313" key="7">
    <source>
        <dbReference type="Proteomes" id="UP001501079"/>
    </source>
</evidence>
<evidence type="ECO:0000256" key="3">
    <source>
        <dbReference type="ARBA" id="ARBA00023163"/>
    </source>
</evidence>
<dbReference type="Pfam" id="PF09339">
    <property type="entry name" value="HTH_IclR"/>
    <property type="match status" value="1"/>
</dbReference>
<feature type="domain" description="HTH iclR-type" evidence="4">
    <location>
        <begin position="10"/>
        <end position="71"/>
    </location>
</feature>
<dbReference type="InterPro" id="IPR029016">
    <property type="entry name" value="GAF-like_dom_sf"/>
</dbReference>
<dbReference type="PROSITE" id="PS51077">
    <property type="entry name" value="HTH_ICLR"/>
    <property type="match status" value="1"/>
</dbReference>
<dbReference type="EMBL" id="BAABBW010000003">
    <property type="protein sequence ID" value="GAA4175266.1"/>
    <property type="molecule type" value="Genomic_DNA"/>
</dbReference>
<dbReference type="RefSeq" id="WP_344754011.1">
    <property type="nucleotide sequence ID" value="NZ_BAABBW010000003.1"/>
</dbReference>
<name>A0ABP8A0Y7_9MICO</name>
<evidence type="ECO:0000313" key="6">
    <source>
        <dbReference type="EMBL" id="GAA4175266.1"/>
    </source>
</evidence>
<dbReference type="InterPro" id="IPR050707">
    <property type="entry name" value="HTH_MetabolicPath_Reg"/>
</dbReference>
<feature type="domain" description="IclR-ED" evidence="5">
    <location>
        <begin position="72"/>
        <end position="256"/>
    </location>
</feature>
<dbReference type="PANTHER" id="PTHR30136:SF24">
    <property type="entry name" value="HTH-TYPE TRANSCRIPTIONAL REPRESSOR ALLR"/>
    <property type="match status" value="1"/>
</dbReference>
<dbReference type="SMART" id="SM00346">
    <property type="entry name" value="HTH_ICLR"/>
    <property type="match status" value="1"/>
</dbReference>
<keyword evidence="2" id="KW-0238">DNA-binding</keyword>
<dbReference type="SUPFAM" id="SSF46785">
    <property type="entry name" value="Winged helix' DNA-binding domain"/>
    <property type="match status" value="1"/>
</dbReference>
<dbReference type="InterPro" id="IPR036388">
    <property type="entry name" value="WH-like_DNA-bd_sf"/>
</dbReference>
<dbReference type="InterPro" id="IPR014757">
    <property type="entry name" value="Tscrpt_reg_IclR_C"/>
</dbReference>